<evidence type="ECO:0000313" key="2">
    <source>
        <dbReference type="Proteomes" id="UP000306319"/>
    </source>
</evidence>
<sequence>QSGNHADLYEIEKRIDELMQQLREASIRTDGLFCNLDAGFDGKSLRTALDSHNVISNVCPNRRNGGETEDEYLFDEQMYSERWIVERTNAWMDGFKSILTRFDTTVSSWKGWNYLAFIVIFLKKIHKSK</sequence>
<comment type="caution">
    <text evidence="1">The sequence shown here is derived from an EMBL/GenBank/DDBJ whole genome shotgun (WGS) entry which is preliminary data.</text>
</comment>
<dbReference type="EMBL" id="SRYB01000092">
    <property type="protein sequence ID" value="TGY73981.1"/>
    <property type="molecule type" value="Genomic_DNA"/>
</dbReference>
<evidence type="ECO:0000313" key="1">
    <source>
        <dbReference type="EMBL" id="TGY73981.1"/>
    </source>
</evidence>
<accession>A0AC61RBW8</accession>
<protein>
    <submittedName>
        <fullName evidence="1">IS5/IS1182 family transposase</fullName>
    </submittedName>
</protein>
<dbReference type="Proteomes" id="UP000306319">
    <property type="component" value="Unassembled WGS sequence"/>
</dbReference>
<reference evidence="1" key="1">
    <citation type="submission" date="2019-04" db="EMBL/GenBank/DDBJ databases">
        <title>Microbes associate with the intestines of laboratory mice.</title>
        <authorList>
            <person name="Navarre W."/>
            <person name="Wong E."/>
            <person name="Huang K."/>
            <person name="Tropini C."/>
            <person name="Ng K."/>
            <person name="Yu B."/>
        </authorList>
    </citation>
    <scope>NUCLEOTIDE SEQUENCE</scope>
    <source>
        <strain evidence="1">NM04_E33</strain>
    </source>
</reference>
<keyword evidence="2" id="KW-1185">Reference proteome</keyword>
<proteinExistence type="predicted"/>
<feature type="non-terminal residue" evidence="1">
    <location>
        <position position="1"/>
    </location>
</feature>
<name>A0AC61RBW8_9BACT</name>
<gene>
    <name evidence="1" type="ORF">E5331_20125</name>
</gene>
<organism evidence="1 2">
    <name type="scientific">Lepagella muris</name>
    <dbReference type="NCBI Taxonomy" id="3032870"/>
    <lineage>
        <taxon>Bacteria</taxon>
        <taxon>Pseudomonadati</taxon>
        <taxon>Bacteroidota</taxon>
        <taxon>Bacteroidia</taxon>
        <taxon>Bacteroidales</taxon>
        <taxon>Muribaculaceae</taxon>
        <taxon>Lepagella</taxon>
    </lineage>
</organism>